<dbReference type="OrthoDB" id="9803251at2"/>
<organism evidence="4 5">
    <name type="scientific">Exobacillus caeni</name>
    <dbReference type="NCBI Taxonomy" id="2574798"/>
    <lineage>
        <taxon>Bacteria</taxon>
        <taxon>Bacillati</taxon>
        <taxon>Bacillota</taxon>
        <taxon>Bacilli</taxon>
        <taxon>Bacillales</taxon>
        <taxon>Guptibacillaceae</taxon>
        <taxon>Exobacillus</taxon>
    </lineage>
</organism>
<dbReference type="EMBL" id="SWLG01000013">
    <property type="protein sequence ID" value="TLS36126.1"/>
    <property type="molecule type" value="Genomic_DNA"/>
</dbReference>
<keyword evidence="1 3" id="KW-0689">Ribosomal protein</keyword>
<keyword evidence="2 3" id="KW-0687">Ribonucleoprotein</keyword>
<sequence>MRENLHPDYRKVVFHDVTSGYKFLSGSTMNSNETIEWEDGNTYPVVKVDISSESHPFYTGEQRFADKGGRAERFRKKYNR</sequence>
<dbReference type="InterPro" id="IPR027493">
    <property type="entry name" value="Ribosomal_bL31_B"/>
</dbReference>
<name>A0A5R9F121_9BACL</name>
<dbReference type="HAMAP" id="MF_00502">
    <property type="entry name" value="Ribosomal_bL31_2"/>
    <property type="match status" value="1"/>
</dbReference>
<protein>
    <recommendedName>
        <fullName evidence="3">Large ribosomal subunit protein bL31B</fullName>
    </recommendedName>
</protein>
<dbReference type="PRINTS" id="PR01249">
    <property type="entry name" value="RIBOSOMALL31"/>
</dbReference>
<comment type="subunit">
    <text evidence="3">Part of the 50S ribosomal subunit.</text>
</comment>
<proteinExistence type="inferred from homology"/>
<reference evidence="4 5" key="1">
    <citation type="submission" date="2019-04" db="EMBL/GenBank/DDBJ databases">
        <title>Bacillus caeni sp. nov., a bacterium isolated from mangrove sediment.</title>
        <authorList>
            <person name="Huang H."/>
            <person name="Mo K."/>
            <person name="Hu Y."/>
        </authorList>
    </citation>
    <scope>NUCLEOTIDE SEQUENCE [LARGE SCALE GENOMIC DNA]</scope>
    <source>
        <strain evidence="4 5">HB172195</strain>
    </source>
</reference>
<dbReference type="Gene3D" id="4.10.830.30">
    <property type="entry name" value="Ribosomal protein L31"/>
    <property type="match status" value="1"/>
</dbReference>
<dbReference type="InterPro" id="IPR034704">
    <property type="entry name" value="Ribosomal_bL28/bL31-like_sf"/>
</dbReference>
<evidence type="ECO:0000313" key="4">
    <source>
        <dbReference type="EMBL" id="TLS36126.1"/>
    </source>
</evidence>
<dbReference type="GO" id="GO:0003735">
    <property type="term" value="F:structural constituent of ribosome"/>
    <property type="evidence" value="ECO:0007669"/>
    <property type="project" value="InterPro"/>
</dbReference>
<evidence type="ECO:0000256" key="2">
    <source>
        <dbReference type="ARBA" id="ARBA00023274"/>
    </source>
</evidence>
<keyword evidence="5" id="KW-1185">Reference proteome</keyword>
<dbReference type="NCBIfam" id="TIGR00105">
    <property type="entry name" value="L31"/>
    <property type="match status" value="1"/>
</dbReference>
<accession>A0A5R9F121</accession>
<evidence type="ECO:0000313" key="5">
    <source>
        <dbReference type="Proteomes" id="UP000308230"/>
    </source>
</evidence>
<evidence type="ECO:0000256" key="3">
    <source>
        <dbReference type="HAMAP-Rule" id="MF_00502"/>
    </source>
</evidence>
<dbReference type="GO" id="GO:1990904">
    <property type="term" value="C:ribonucleoprotein complex"/>
    <property type="evidence" value="ECO:0007669"/>
    <property type="project" value="UniProtKB-KW"/>
</dbReference>
<dbReference type="GO" id="GO:0005840">
    <property type="term" value="C:ribosome"/>
    <property type="evidence" value="ECO:0007669"/>
    <property type="project" value="UniProtKB-KW"/>
</dbReference>
<evidence type="ECO:0000256" key="1">
    <source>
        <dbReference type="ARBA" id="ARBA00022980"/>
    </source>
</evidence>
<dbReference type="PROSITE" id="PS01143">
    <property type="entry name" value="RIBOSOMAL_L31"/>
    <property type="match status" value="1"/>
</dbReference>
<dbReference type="RefSeq" id="WP_138128056.1">
    <property type="nucleotide sequence ID" value="NZ_SWLG01000013.1"/>
</dbReference>
<dbReference type="GO" id="GO:0006412">
    <property type="term" value="P:translation"/>
    <property type="evidence" value="ECO:0007669"/>
    <property type="project" value="UniProtKB-UniRule"/>
</dbReference>
<dbReference type="PANTHER" id="PTHR33280">
    <property type="entry name" value="50S RIBOSOMAL PROTEIN L31, CHLOROPLASTIC"/>
    <property type="match status" value="1"/>
</dbReference>
<dbReference type="Pfam" id="PF01197">
    <property type="entry name" value="Ribosomal_L31"/>
    <property type="match status" value="1"/>
</dbReference>
<gene>
    <name evidence="3" type="primary">rpmE2</name>
    <name evidence="4" type="ORF">FCL54_17230</name>
</gene>
<dbReference type="InterPro" id="IPR042105">
    <property type="entry name" value="Ribosomal_bL31_sf"/>
</dbReference>
<dbReference type="AlphaFoldDB" id="A0A5R9F121"/>
<comment type="caution">
    <text evidence="4">The sequence shown here is derived from an EMBL/GenBank/DDBJ whole genome shotgun (WGS) entry which is preliminary data.</text>
</comment>
<dbReference type="PANTHER" id="PTHR33280:SF1">
    <property type="entry name" value="LARGE RIBOSOMAL SUBUNIT PROTEIN BL31C"/>
    <property type="match status" value="1"/>
</dbReference>
<dbReference type="Proteomes" id="UP000308230">
    <property type="component" value="Unassembled WGS sequence"/>
</dbReference>
<dbReference type="SUPFAM" id="SSF143800">
    <property type="entry name" value="L28p-like"/>
    <property type="match status" value="1"/>
</dbReference>
<dbReference type="InterPro" id="IPR002150">
    <property type="entry name" value="Ribosomal_bL31"/>
</dbReference>
<comment type="similarity">
    <text evidence="3">Belongs to the bacterial ribosomal protein bL31 family. Type B subfamily.</text>
</comment>
<dbReference type="NCBIfam" id="NF002462">
    <property type="entry name" value="PRK01678.1"/>
    <property type="match status" value="1"/>
</dbReference>